<dbReference type="RefSeq" id="WP_259082414.1">
    <property type="nucleotide sequence ID" value="NZ_JANUBB010000015.1"/>
</dbReference>
<dbReference type="InterPro" id="IPR029063">
    <property type="entry name" value="SAM-dependent_MTases_sf"/>
</dbReference>
<sequence length="983" mass="112494">MATSTLTDTESFIEAQFPVSKVSKESYNERKSGNDQTLPSIGKWWGRKPLVMIRAALIGLLMPPSDDPKRDQEIFLKIMTMDEDGLWKRMREADGNIRYKDAFELLTEEEQARFFDLAEVEGGKAIHHCIDADGREEKKEMKQDIQRLAFNRLSYDEKLSYADRPEQIDGPPEAAWEEINDYLDTDAESLSELVQELGNRQFGHSPRLGDAFCGGGNVPFEAARLGFNTFGSDLNPVGALLTWASLNVVGGGKKVAERVRTAQQKVFAAVDKQITEWGIEKNDKGWRADAYLYCVETECPECGVDVPMAPSWAIGKGTNTIALLELDEVNDRFDIRIEEGVSKADLEAADEAGTVRGDRLHCPACDRATPLTMIRGDQRVENETSYGLRKWTKEDIVPRPEDTFQERLYCVRWEESYTDEEGNRQTRSHYQSVTEGDQKREQEVLHLLEERFDEWQEKGYIPSRRIEPGYNTEQPIRERGWTHWHHLFNPRQLLQIGLFAEKQRELLENKVEQVGCLLGLGKLADWNSRLCRWVSASKMENGVQTFSNQALNTLYDYYARPVNQIETVYYYAINHTEISEAEQIIEPEDARAVEYSADFWITDPPYADAINYHELGEYFLAWYEKPLQRLFPGWYTDSKRALAVTGDEEDFRRDMVESYRNLAEHMPEDGAQIVMFTHQDASVWADLALIMWAAGLRVTAAWTIATETNSALKQGNYVQGTVLLVLRKRTSDDTAFTDQLKAQVEDEVRSQLDAMRALDEDEEEPSFGDTDYQLAAYAAALRVLTQYGSVEEWDIERELSRTRSNGEQSPIEDIIEEAVQVAADHLIPQNFDSFQWKTLAPSERLYLKGLELEKHGEYRTGAYQELARGFGVREYKPLYASSRANKTRFKTASEFGKKQLGEDGFEGSHVRHALFAVHEARDQDDAQAGRLWLRNELPDYWGNRKKLIEILKYLASMESVSEHWEEDAKAARLVAGAVENDHA</sequence>
<organism evidence="2 3">
    <name type="scientific">Salinibacter ruber</name>
    <dbReference type="NCBI Taxonomy" id="146919"/>
    <lineage>
        <taxon>Bacteria</taxon>
        <taxon>Pseudomonadati</taxon>
        <taxon>Rhodothermota</taxon>
        <taxon>Rhodothermia</taxon>
        <taxon>Rhodothermales</taxon>
        <taxon>Salinibacteraceae</taxon>
        <taxon>Salinibacter</taxon>
    </lineage>
</organism>
<proteinExistence type="predicted"/>
<dbReference type="NCBIfam" id="NF042963">
    <property type="entry name" value="DUF1156_antiphage"/>
    <property type="match status" value="1"/>
</dbReference>
<dbReference type="Proteomes" id="UP001155010">
    <property type="component" value="Unassembled WGS sequence"/>
</dbReference>
<gene>
    <name evidence="2" type="ORF">GGP83_003004</name>
</gene>
<evidence type="ECO:0000313" key="2">
    <source>
        <dbReference type="EMBL" id="MCS3953029.1"/>
    </source>
</evidence>
<dbReference type="AlphaFoldDB" id="A0A9X2Z515"/>
<reference evidence="2" key="1">
    <citation type="submission" date="2022-08" db="EMBL/GenBank/DDBJ databases">
        <title>Genomic Encyclopedia of Type Strains, Phase V (KMG-V): Genome sequencing to study the core and pangenomes of soil and plant-associated prokaryotes.</title>
        <authorList>
            <person name="Whitman W."/>
        </authorList>
    </citation>
    <scope>NUCLEOTIDE SEQUENCE</scope>
    <source>
        <strain evidence="2">SP2017</strain>
    </source>
</reference>
<keyword evidence="2" id="KW-0489">Methyltransferase</keyword>
<dbReference type="GO" id="GO:0008168">
    <property type="term" value="F:methyltransferase activity"/>
    <property type="evidence" value="ECO:0007669"/>
    <property type="project" value="UniProtKB-KW"/>
</dbReference>
<dbReference type="InterPro" id="IPR009537">
    <property type="entry name" value="DUF1156"/>
</dbReference>
<dbReference type="Gene3D" id="3.40.50.150">
    <property type="entry name" value="Vaccinia Virus protein VP39"/>
    <property type="match status" value="1"/>
</dbReference>
<dbReference type="GO" id="GO:0032259">
    <property type="term" value="P:methylation"/>
    <property type="evidence" value="ECO:0007669"/>
    <property type="project" value="UniProtKB-KW"/>
</dbReference>
<comment type="caution">
    <text evidence="2">The sequence shown here is derived from an EMBL/GenBank/DDBJ whole genome shotgun (WGS) entry which is preliminary data.</text>
</comment>
<protein>
    <submittedName>
        <fullName evidence="2">Adenine-specific DNA methylase</fullName>
    </submittedName>
</protein>
<feature type="domain" description="DUF1156" evidence="1">
    <location>
        <begin position="16"/>
        <end position="78"/>
    </location>
</feature>
<evidence type="ECO:0000313" key="3">
    <source>
        <dbReference type="Proteomes" id="UP001155010"/>
    </source>
</evidence>
<evidence type="ECO:0000259" key="1">
    <source>
        <dbReference type="Pfam" id="PF06634"/>
    </source>
</evidence>
<dbReference type="InterPro" id="IPR049953">
    <property type="entry name" value="Antiphage_assoc"/>
</dbReference>
<keyword evidence="2" id="KW-0808">Transferase</keyword>
<dbReference type="SUPFAM" id="SSF53335">
    <property type="entry name" value="S-adenosyl-L-methionine-dependent methyltransferases"/>
    <property type="match status" value="2"/>
</dbReference>
<dbReference type="EMBL" id="JANUBB010000015">
    <property type="protein sequence ID" value="MCS3953029.1"/>
    <property type="molecule type" value="Genomic_DNA"/>
</dbReference>
<accession>A0A9X2Z515</accession>
<name>A0A9X2Z515_9BACT</name>
<dbReference type="Pfam" id="PF06634">
    <property type="entry name" value="DUF1156"/>
    <property type="match status" value="1"/>
</dbReference>